<organism evidence="2 3">
    <name type="scientific">Aldrovandia affinis</name>
    <dbReference type="NCBI Taxonomy" id="143900"/>
    <lineage>
        <taxon>Eukaryota</taxon>
        <taxon>Metazoa</taxon>
        <taxon>Chordata</taxon>
        <taxon>Craniata</taxon>
        <taxon>Vertebrata</taxon>
        <taxon>Euteleostomi</taxon>
        <taxon>Actinopterygii</taxon>
        <taxon>Neopterygii</taxon>
        <taxon>Teleostei</taxon>
        <taxon>Notacanthiformes</taxon>
        <taxon>Halosauridae</taxon>
        <taxon>Aldrovandia</taxon>
    </lineage>
</organism>
<dbReference type="Proteomes" id="UP001221898">
    <property type="component" value="Unassembled WGS sequence"/>
</dbReference>
<reference evidence="2" key="1">
    <citation type="journal article" date="2023" name="Science">
        <title>Genome structures resolve the early diversification of teleost fishes.</title>
        <authorList>
            <person name="Parey E."/>
            <person name="Louis A."/>
            <person name="Montfort J."/>
            <person name="Bouchez O."/>
            <person name="Roques C."/>
            <person name="Iampietro C."/>
            <person name="Lluch J."/>
            <person name="Castinel A."/>
            <person name="Donnadieu C."/>
            <person name="Desvignes T."/>
            <person name="Floi Bucao C."/>
            <person name="Jouanno E."/>
            <person name="Wen M."/>
            <person name="Mejri S."/>
            <person name="Dirks R."/>
            <person name="Jansen H."/>
            <person name="Henkel C."/>
            <person name="Chen W.J."/>
            <person name="Zahm M."/>
            <person name="Cabau C."/>
            <person name="Klopp C."/>
            <person name="Thompson A.W."/>
            <person name="Robinson-Rechavi M."/>
            <person name="Braasch I."/>
            <person name="Lecointre G."/>
            <person name="Bobe J."/>
            <person name="Postlethwait J.H."/>
            <person name="Berthelot C."/>
            <person name="Roest Crollius H."/>
            <person name="Guiguen Y."/>
        </authorList>
    </citation>
    <scope>NUCLEOTIDE SEQUENCE</scope>
    <source>
        <strain evidence="2">NC1722</strain>
    </source>
</reference>
<keyword evidence="3" id="KW-1185">Reference proteome</keyword>
<evidence type="ECO:0000313" key="2">
    <source>
        <dbReference type="EMBL" id="KAJ8407293.1"/>
    </source>
</evidence>
<evidence type="ECO:0000256" key="1">
    <source>
        <dbReference type="SAM" id="MobiDB-lite"/>
    </source>
</evidence>
<proteinExistence type="predicted"/>
<sequence length="118" mass="12321">MLMVSAESRRPVPSLVLQLSGLAVSPRSLRDDVCSAAHPLRAEPPASDPEQSAVGTAVPSSAPNHQGFGLISDSVGDGTARCRGERGDDLRSVGRLIPHCQGYACQCPFAQKSLIVGQ</sequence>
<accession>A0AAD7WSE4</accession>
<dbReference type="AlphaFoldDB" id="A0AAD7WSE4"/>
<feature type="compositionally biased region" description="Polar residues" evidence="1">
    <location>
        <begin position="49"/>
        <end position="64"/>
    </location>
</feature>
<comment type="caution">
    <text evidence="2">The sequence shown here is derived from an EMBL/GenBank/DDBJ whole genome shotgun (WGS) entry which is preliminary data.</text>
</comment>
<feature type="region of interest" description="Disordered" evidence="1">
    <location>
        <begin position="36"/>
        <end position="72"/>
    </location>
</feature>
<name>A0AAD7WSE4_9TELE</name>
<dbReference type="EMBL" id="JAINUG010000039">
    <property type="protein sequence ID" value="KAJ8407293.1"/>
    <property type="molecule type" value="Genomic_DNA"/>
</dbReference>
<gene>
    <name evidence="2" type="ORF">AAFF_G00278670</name>
</gene>
<protein>
    <submittedName>
        <fullName evidence="2">Uncharacterized protein</fullName>
    </submittedName>
</protein>
<evidence type="ECO:0000313" key="3">
    <source>
        <dbReference type="Proteomes" id="UP001221898"/>
    </source>
</evidence>